<proteinExistence type="inferred from homology"/>
<dbReference type="Pfam" id="PF02782">
    <property type="entry name" value="FGGY_C"/>
    <property type="match status" value="1"/>
</dbReference>
<dbReference type="Gene3D" id="3.30.420.40">
    <property type="match status" value="2"/>
</dbReference>
<dbReference type="EMBL" id="AZFW01000050">
    <property type="protein sequence ID" value="KRM27387.1"/>
    <property type="molecule type" value="Genomic_DNA"/>
</dbReference>
<dbReference type="InterPro" id="IPR050406">
    <property type="entry name" value="FGGY_Carb_Kinase"/>
</dbReference>
<protein>
    <submittedName>
        <fullName evidence="6">Carbohydrate kinase</fullName>
    </submittedName>
</protein>
<evidence type="ECO:0000259" key="4">
    <source>
        <dbReference type="Pfam" id="PF00370"/>
    </source>
</evidence>
<dbReference type="PANTHER" id="PTHR43095:SF5">
    <property type="entry name" value="XYLULOSE KINASE"/>
    <property type="match status" value="1"/>
</dbReference>
<dbReference type="InterPro" id="IPR018485">
    <property type="entry name" value="FGGY_C"/>
</dbReference>
<comment type="caution">
    <text evidence="6">The sequence shown here is derived from an EMBL/GenBank/DDBJ whole genome shotgun (WGS) entry which is preliminary data.</text>
</comment>
<organism evidence="6 7">
    <name type="scientific">Schleiferilactobacillus harbinensis DSM 16991</name>
    <dbReference type="NCBI Taxonomy" id="1122147"/>
    <lineage>
        <taxon>Bacteria</taxon>
        <taxon>Bacillati</taxon>
        <taxon>Bacillota</taxon>
        <taxon>Bacilli</taxon>
        <taxon>Lactobacillales</taxon>
        <taxon>Lactobacillaceae</taxon>
        <taxon>Schleiferilactobacillus</taxon>
    </lineage>
</organism>
<evidence type="ECO:0000313" key="6">
    <source>
        <dbReference type="EMBL" id="KRM27387.1"/>
    </source>
</evidence>
<keyword evidence="2" id="KW-0808">Transferase</keyword>
<dbReference type="InterPro" id="IPR043129">
    <property type="entry name" value="ATPase_NBD"/>
</dbReference>
<dbReference type="OrthoDB" id="9760563at2"/>
<evidence type="ECO:0000259" key="5">
    <source>
        <dbReference type="Pfam" id="PF02782"/>
    </source>
</evidence>
<feature type="domain" description="Carbohydrate kinase FGGY N-terminal" evidence="4">
    <location>
        <begin position="16"/>
        <end position="240"/>
    </location>
</feature>
<accession>A0A0R1XGW0</accession>
<dbReference type="AlphaFoldDB" id="A0A0R1XGW0"/>
<gene>
    <name evidence="6" type="ORF">FC91_GL002596</name>
</gene>
<dbReference type="InterPro" id="IPR018484">
    <property type="entry name" value="FGGY_N"/>
</dbReference>
<feature type="domain" description="Carbohydrate kinase FGGY C-terminal" evidence="5">
    <location>
        <begin position="277"/>
        <end position="475"/>
    </location>
</feature>
<evidence type="ECO:0000313" key="7">
    <source>
        <dbReference type="Proteomes" id="UP000050949"/>
    </source>
</evidence>
<sequence length="543" mass="58983">MSSETIKQEIQAGQTVLGIELGSTRIKAVLIDSHFETIAAGSFTWENKFVDGIWTYPLKEVWQGLQSAYTELTNKIRAEYGVSVTQIGAIGVSAMMHGYLAFDKNGQQLVPFRTWRNNITGEAADQLTKLFNFNIPERWSIAHLYQAILNQEKHVDQLDFMTTLAGYVTWQLSGEKVIGIGDASGMFPIDEQTHDYNAKMITQFESYTGVLGHNIKIRHLFPKVLLAGDRAGMLTAAGAKLLDATGTLQEGALMVPPEGDAGTGMTATNAVRKRTGNISAGTSAFAMVVLDKPLSQVHRDIDIVTTPDGAPVAMVHTNNCTSDINAWMGLFAEFAKATGQHLSADELYKTLFNESTKGDPDCGGVLNFSNVSGENITNIQEGRPLFVRTPNSNFTLANFIKAQLYSAFAPLKIGMDILTKKEHIHTDAMIAQGGIFRTPKIAQQVLADALDIPITLMANAGEGGPWGMAVLALYGLNNADHESLADYLDHQVFAQPESTTLDPVAANVQGFDDYIAVYQKALPVAVAAGDDIQDYQPSKQVTE</sequence>
<dbReference type="Proteomes" id="UP000050949">
    <property type="component" value="Unassembled WGS sequence"/>
</dbReference>
<reference evidence="6 7" key="1">
    <citation type="journal article" date="2015" name="Genome Announc.">
        <title>Expanding the biotechnology potential of lactobacilli through comparative genomics of 213 strains and associated genera.</title>
        <authorList>
            <person name="Sun Z."/>
            <person name="Harris H.M."/>
            <person name="McCann A."/>
            <person name="Guo C."/>
            <person name="Argimon S."/>
            <person name="Zhang W."/>
            <person name="Yang X."/>
            <person name="Jeffery I.B."/>
            <person name="Cooney J.C."/>
            <person name="Kagawa T.F."/>
            <person name="Liu W."/>
            <person name="Song Y."/>
            <person name="Salvetti E."/>
            <person name="Wrobel A."/>
            <person name="Rasinkangas P."/>
            <person name="Parkhill J."/>
            <person name="Rea M.C."/>
            <person name="O'Sullivan O."/>
            <person name="Ritari J."/>
            <person name="Douillard F.P."/>
            <person name="Paul Ross R."/>
            <person name="Yang R."/>
            <person name="Briner A.E."/>
            <person name="Felis G.E."/>
            <person name="de Vos W.M."/>
            <person name="Barrangou R."/>
            <person name="Klaenhammer T.R."/>
            <person name="Caufield P.W."/>
            <person name="Cui Y."/>
            <person name="Zhang H."/>
            <person name="O'Toole P.W."/>
        </authorList>
    </citation>
    <scope>NUCLEOTIDE SEQUENCE [LARGE SCALE GENOMIC DNA]</scope>
    <source>
        <strain evidence="6 7">DSM 16991</strain>
    </source>
</reference>
<dbReference type="SUPFAM" id="SSF53067">
    <property type="entry name" value="Actin-like ATPase domain"/>
    <property type="match status" value="2"/>
</dbReference>
<dbReference type="PATRIC" id="fig|1122147.4.peg.2677"/>
<dbReference type="GO" id="GO:0005975">
    <property type="term" value="P:carbohydrate metabolic process"/>
    <property type="evidence" value="ECO:0007669"/>
    <property type="project" value="InterPro"/>
</dbReference>
<name>A0A0R1XGW0_9LACO</name>
<evidence type="ECO:0000256" key="2">
    <source>
        <dbReference type="ARBA" id="ARBA00022679"/>
    </source>
</evidence>
<comment type="similarity">
    <text evidence="1">Belongs to the FGGY kinase family.</text>
</comment>
<keyword evidence="3 6" id="KW-0418">Kinase</keyword>
<dbReference type="eggNOG" id="COG1070">
    <property type="taxonomic scope" value="Bacteria"/>
</dbReference>
<evidence type="ECO:0000256" key="3">
    <source>
        <dbReference type="ARBA" id="ARBA00022777"/>
    </source>
</evidence>
<dbReference type="PANTHER" id="PTHR43095">
    <property type="entry name" value="SUGAR KINASE"/>
    <property type="match status" value="1"/>
</dbReference>
<evidence type="ECO:0000256" key="1">
    <source>
        <dbReference type="ARBA" id="ARBA00009156"/>
    </source>
</evidence>
<dbReference type="Pfam" id="PF00370">
    <property type="entry name" value="FGGY_N"/>
    <property type="match status" value="1"/>
</dbReference>
<dbReference type="GO" id="GO:0016301">
    <property type="term" value="F:kinase activity"/>
    <property type="evidence" value="ECO:0007669"/>
    <property type="project" value="UniProtKB-KW"/>
</dbReference>
<dbReference type="RefSeq" id="WP_027827648.1">
    <property type="nucleotide sequence ID" value="NZ_AUEH01000005.1"/>
</dbReference>
<dbReference type="CDD" id="cd07809">
    <property type="entry name" value="ASKHA_NBD_FGGY_BaXK-like"/>
    <property type="match status" value="1"/>
</dbReference>